<dbReference type="GO" id="GO:0016989">
    <property type="term" value="F:sigma factor antagonist activity"/>
    <property type="evidence" value="ECO:0007669"/>
    <property type="project" value="TreeGrafter"/>
</dbReference>
<dbReference type="Pfam" id="PF16344">
    <property type="entry name" value="FecR_C"/>
    <property type="match status" value="1"/>
</dbReference>
<evidence type="ECO:0000256" key="1">
    <source>
        <dbReference type="SAM" id="Phobius"/>
    </source>
</evidence>
<dbReference type="InterPro" id="IPR012373">
    <property type="entry name" value="Ferrdict_sens_TM"/>
</dbReference>
<dbReference type="AlphaFoldDB" id="A0A1M7K7Y2"/>
<evidence type="ECO:0000313" key="4">
    <source>
        <dbReference type="EMBL" id="SHM61305.1"/>
    </source>
</evidence>
<feature type="domain" description="FecR protein" evidence="2">
    <location>
        <begin position="170"/>
        <end position="264"/>
    </location>
</feature>
<keyword evidence="1" id="KW-1133">Transmembrane helix</keyword>
<dbReference type="Pfam" id="PF04773">
    <property type="entry name" value="FecR"/>
    <property type="match status" value="1"/>
</dbReference>
<evidence type="ECO:0000313" key="5">
    <source>
        <dbReference type="Proteomes" id="UP000184420"/>
    </source>
</evidence>
<feature type="domain" description="Protein FecR C-terminal" evidence="3">
    <location>
        <begin position="307"/>
        <end position="374"/>
    </location>
</feature>
<dbReference type="PANTHER" id="PTHR30273:SF2">
    <property type="entry name" value="PROTEIN FECR"/>
    <property type="match status" value="1"/>
</dbReference>
<dbReference type="Gene3D" id="2.60.120.1440">
    <property type="match status" value="1"/>
</dbReference>
<evidence type="ECO:0000259" key="2">
    <source>
        <dbReference type="Pfam" id="PF04773"/>
    </source>
</evidence>
<dbReference type="PIRSF" id="PIRSF018266">
    <property type="entry name" value="FecR"/>
    <property type="match status" value="1"/>
</dbReference>
<proteinExistence type="predicted"/>
<reference evidence="4 5" key="1">
    <citation type="submission" date="2016-11" db="EMBL/GenBank/DDBJ databases">
        <authorList>
            <person name="Jaros S."/>
            <person name="Januszkiewicz K."/>
            <person name="Wedrychowicz H."/>
        </authorList>
    </citation>
    <scope>NUCLEOTIDE SEQUENCE [LARGE SCALE GENOMIC DNA]</scope>
    <source>
        <strain evidence="4 5">DSM 27406</strain>
    </source>
</reference>
<protein>
    <submittedName>
        <fullName evidence="4">FecR family protein</fullName>
    </submittedName>
</protein>
<dbReference type="FunFam" id="2.60.120.1440:FF:000001">
    <property type="entry name" value="Putative anti-sigma factor"/>
    <property type="match status" value="1"/>
</dbReference>
<keyword evidence="5" id="KW-1185">Reference proteome</keyword>
<dbReference type="OrthoDB" id="625980at2"/>
<organism evidence="4 5">
    <name type="scientific">Chitinophaga jiangningensis</name>
    <dbReference type="NCBI Taxonomy" id="1419482"/>
    <lineage>
        <taxon>Bacteria</taxon>
        <taxon>Pseudomonadati</taxon>
        <taxon>Bacteroidota</taxon>
        <taxon>Chitinophagia</taxon>
        <taxon>Chitinophagales</taxon>
        <taxon>Chitinophagaceae</taxon>
        <taxon>Chitinophaga</taxon>
    </lineage>
</organism>
<keyword evidence="1" id="KW-0472">Membrane</keyword>
<accession>A0A1M7K7Y2</accession>
<dbReference type="EMBL" id="FRBL01000009">
    <property type="protein sequence ID" value="SHM61305.1"/>
    <property type="molecule type" value="Genomic_DNA"/>
</dbReference>
<dbReference type="InterPro" id="IPR006860">
    <property type="entry name" value="FecR"/>
</dbReference>
<dbReference type="Proteomes" id="UP000184420">
    <property type="component" value="Unassembled WGS sequence"/>
</dbReference>
<keyword evidence="1" id="KW-0812">Transmembrane</keyword>
<dbReference type="PANTHER" id="PTHR30273">
    <property type="entry name" value="PERIPLASMIC SIGNAL SENSOR AND SIGMA FACTOR ACTIVATOR FECR-RELATED"/>
    <property type="match status" value="1"/>
</dbReference>
<name>A0A1M7K7Y2_9BACT</name>
<evidence type="ECO:0000259" key="3">
    <source>
        <dbReference type="Pfam" id="PF16344"/>
    </source>
</evidence>
<dbReference type="Gene3D" id="3.55.50.30">
    <property type="match status" value="1"/>
</dbReference>
<sequence>METNELVILSGKYLDGTASDAEKNALLQWYNAYSEAELTAILEAAPHEDEASLEARMLQRLQAATGTGTTTRIHSMRSYIIRVAAAAVIIGAVAGGWLLWKKSQPAHPAIAKVQTGTNAVLVLDDGTEMQLDSSQHGVVSQQGNTVVSRSATTLSYHQQNNNETVVKFNTLKTPRGGQFRLVLPDGTSVWLNAASSITYPTAFTGKERKVSITGEAYFEVAASADNPFTVTANNTDILVLGTRFNVNAYEDEKFTSTTLVQGAVLVRGKTKAQHLLPGQQAQVTATDLQLIKQADVSAAIAWKNGFFSFKDADVPGVMRELARWYNVDIIYSGGIPDGSFTGEMSRTLTLPQVAELMRTTRIHMSITNGGKSITVTPE</sequence>
<dbReference type="STRING" id="1419482.SAMN05444266_109192"/>
<gene>
    <name evidence="4" type="ORF">SAMN05444266_109192</name>
</gene>
<feature type="transmembrane region" description="Helical" evidence="1">
    <location>
        <begin position="79"/>
        <end position="100"/>
    </location>
</feature>
<dbReference type="InterPro" id="IPR032508">
    <property type="entry name" value="FecR_C"/>
</dbReference>
<dbReference type="RefSeq" id="WP_073085672.1">
    <property type="nucleotide sequence ID" value="NZ_FRBL01000009.1"/>
</dbReference>